<feature type="region of interest" description="Disordered" evidence="2">
    <location>
        <begin position="131"/>
        <end position="175"/>
    </location>
</feature>
<dbReference type="Proteomes" id="UP000095709">
    <property type="component" value="Unassembled WGS sequence"/>
</dbReference>
<evidence type="ECO:0000313" key="5">
    <source>
        <dbReference type="EMBL" id="CUO90420.1"/>
    </source>
</evidence>
<reference evidence="6 7" key="1">
    <citation type="submission" date="2015-09" db="EMBL/GenBank/DDBJ databases">
        <authorList>
            <consortium name="Pathogen Informatics"/>
        </authorList>
    </citation>
    <scope>NUCLEOTIDE SEQUENCE [LARGE SCALE GENOMIC DNA]</scope>
    <source>
        <strain evidence="4 6">2789STDY5608849</strain>
        <strain evidence="5 7">2789STDY5834885</strain>
    </source>
</reference>
<dbReference type="InterPro" id="IPR006343">
    <property type="entry name" value="DnaB/C_C"/>
</dbReference>
<dbReference type="Proteomes" id="UP000095706">
    <property type="component" value="Unassembled WGS sequence"/>
</dbReference>
<dbReference type="SUPFAM" id="SSF158499">
    <property type="entry name" value="DnaD domain-like"/>
    <property type="match status" value="2"/>
</dbReference>
<organism evidence="5 7">
    <name type="scientific">Fusicatenibacter saccharivorans</name>
    <dbReference type="NCBI Taxonomy" id="1150298"/>
    <lineage>
        <taxon>Bacteria</taxon>
        <taxon>Bacillati</taxon>
        <taxon>Bacillota</taxon>
        <taxon>Clostridia</taxon>
        <taxon>Lachnospirales</taxon>
        <taxon>Lachnospiraceae</taxon>
        <taxon>Fusicatenibacter</taxon>
    </lineage>
</organism>
<feature type="region of interest" description="Disordered" evidence="2">
    <location>
        <begin position="335"/>
        <end position="373"/>
    </location>
</feature>
<dbReference type="Gene3D" id="1.10.10.630">
    <property type="entry name" value="DnaD domain-like"/>
    <property type="match status" value="2"/>
</dbReference>
<dbReference type="PANTHER" id="PTHR37293:SF5">
    <property type="entry name" value="DNA REPLICATION PROTEIN"/>
    <property type="match status" value="1"/>
</dbReference>
<evidence type="ECO:0000313" key="7">
    <source>
        <dbReference type="Proteomes" id="UP000095709"/>
    </source>
</evidence>
<dbReference type="InterPro" id="IPR034829">
    <property type="entry name" value="DnaD-like_sf"/>
</dbReference>
<feature type="compositionally biased region" description="Basic and acidic residues" evidence="2">
    <location>
        <begin position="335"/>
        <end position="345"/>
    </location>
</feature>
<dbReference type="InterPro" id="IPR053162">
    <property type="entry name" value="DnaD"/>
</dbReference>
<sequence>MSMLTLNNDCLASVTAVPDLFLEQYMPAANGEFVKVYLYLLKLVKDHQQDSTLSSMADFFSCTENDIVRALKYWEKQGLLSLSYTTGESVPTGIAFLPLVRKEESGILPTPESSISGPIAAAPAVSAVSVEIPQTEQTPAPSPQPAVSAPSASSPADDLSSSGISGQSAEKKHAPGSREELQHVLYVAQTYFGHLLSPTEIECIMFFYDDLHFSADLLEYLVEYCVSKGSTSIHYLKKVGLAWQESGIRDVASAKQETTTFNKHYYTILKAFGIRNRAPVEKEAEMMDRWLNTYGFTIDLITEACQRTVSKIGQPSFQYAEGILSKWKEQGVRSMADVEQRDAEHQKRKKTASDQNAARKTAPAASSNRFNNFHQREYDYQKLEEQLLK</sequence>
<feature type="compositionally biased region" description="Polar residues" evidence="2">
    <location>
        <begin position="353"/>
        <end position="373"/>
    </location>
</feature>
<accession>A0A174PBA7</accession>
<feature type="domain" description="DnaB/C C-terminal" evidence="3">
    <location>
        <begin position="276"/>
        <end position="341"/>
    </location>
</feature>
<proteinExistence type="inferred from homology"/>
<feature type="compositionally biased region" description="Low complexity" evidence="2">
    <location>
        <begin position="145"/>
        <end position="162"/>
    </location>
</feature>
<dbReference type="STRING" id="1150298.ERS852406_00934"/>
<protein>
    <submittedName>
        <fullName evidence="5">DnaD domain protein</fullName>
    </submittedName>
</protein>
<comment type="similarity">
    <text evidence="1">Belongs to the DnaB/DnaD family.</text>
</comment>
<gene>
    <name evidence="4" type="ORF">ERS852406_00934</name>
    <name evidence="5" type="ORF">ERS852498_00771</name>
</gene>
<evidence type="ECO:0000256" key="2">
    <source>
        <dbReference type="SAM" id="MobiDB-lite"/>
    </source>
</evidence>
<dbReference type="AlphaFoldDB" id="A0A174PBA7"/>
<dbReference type="NCBIfam" id="TIGR01446">
    <property type="entry name" value="DnaD_dom"/>
    <property type="match status" value="2"/>
</dbReference>
<dbReference type="Pfam" id="PF07261">
    <property type="entry name" value="DnaB_2"/>
    <property type="match status" value="2"/>
</dbReference>
<dbReference type="PANTHER" id="PTHR37293">
    <property type="entry name" value="PHAGE REPLICATION PROTEIN-RELATED"/>
    <property type="match status" value="1"/>
</dbReference>
<evidence type="ECO:0000259" key="3">
    <source>
        <dbReference type="Pfam" id="PF07261"/>
    </source>
</evidence>
<evidence type="ECO:0000313" key="6">
    <source>
        <dbReference type="Proteomes" id="UP000095706"/>
    </source>
</evidence>
<dbReference type="EMBL" id="CZAL01000003">
    <property type="protein sequence ID" value="CUO90420.1"/>
    <property type="molecule type" value="Genomic_DNA"/>
</dbReference>
<evidence type="ECO:0000313" key="4">
    <source>
        <dbReference type="EMBL" id="CUN92904.1"/>
    </source>
</evidence>
<feature type="domain" description="DnaB/C C-terminal" evidence="3">
    <location>
        <begin position="187"/>
        <end position="257"/>
    </location>
</feature>
<dbReference type="EMBL" id="CYYV01000004">
    <property type="protein sequence ID" value="CUN92904.1"/>
    <property type="molecule type" value="Genomic_DNA"/>
</dbReference>
<name>A0A174PBA7_9FIRM</name>
<evidence type="ECO:0000256" key="1">
    <source>
        <dbReference type="ARBA" id="ARBA00093462"/>
    </source>
</evidence>